<dbReference type="SUPFAM" id="SSF52540">
    <property type="entry name" value="P-loop containing nucleoside triphosphate hydrolases"/>
    <property type="match status" value="1"/>
</dbReference>
<dbReference type="PROSITE" id="PS50893">
    <property type="entry name" value="ABC_TRANSPORTER_2"/>
    <property type="match status" value="1"/>
</dbReference>
<dbReference type="EMBL" id="CP080507">
    <property type="protein sequence ID" value="QYM79236.1"/>
    <property type="molecule type" value="Genomic_DNA"/>
</dbReference>
<dbReference type="PROSITE" id="PS00211">
    <property type="entry name" value="ABC_TRANSPORTER_1"/>
    <property type="match status" value="1"/>
</dbReference>
<dbReference type="InterPro" id="IPR017871">
    <property type="entry name" value="ABC_transporter-like_CS"/>
</dbReference>
<proteinExistence type="inferred from homology"/>
<name>A0A8F9TWD9_9BACT</name>
<keyword evidence="8" id="KW-1185">Reference proteome</keyword>
<keyword evidence="3" id="KW-0536">Nodulation</keyword>
<reference evidence="7" key="1">
    <citation type="submission" date="2021-08" db="EMBL/GenBank/DDBJ databases">
        <title>Genome of a novel bacterium of the phylum Verrucomicrobia, Oleiharenicola sp. KSB-15.</title>
        <authorList>
            <person name="Chung J.-H."/>
            <person name="Ahn J.-H."/>
            <person name="Yoon Y."/>
            <person name="Kim D.-Y."/>
            <person name="An S.-H."/>
            <person name="Park I."/>
            <person name="Yeon J."/>
        </authorList>
    </citation>
    <scope>NUCLEOTIDE SEQUENCE</scope>
    <source>
        <strain evidence="7">KSB-15</strain>
    </source>
</reference>
<dbReference type="PANTHER" id="PTHR42711:SF5">
    <property type="entry name" value="ABC TRANSPORTER ATP-BINDING PROTEIN NATA"/>
    <property type="match status" value="1"/>
</dbReference>
<protein>
    <submittedName>
        <fullName evidence="7">ATP-binding cassette domain-containing protein</fullName>
    </submittedName>
</protein>
<dbReference type="Gene3D" id="3.40.50.300">
    <property type="entry name" value="P-loop containing nucleotide triphosphate hydrolases"/>
    <property type="match status" value="1"/>
</dbReference>
<keyword evidence="4" id="KW-0547">Nucleotide-binding</keyword>
<keyword evidence="5 7" id="KW-0067">ATP-binding</keyword>
<evidence type="ECO:0000256" key="4">
    <source>
        <dbReference type="ARBA" id="ARBA00022741"/>
    </source>
</evidence>
<evidence type="ECO:0000259" key="6">
    <source>
        <dbReference type="PROSITE" id="PS50893"/>
    </source>
</evidence>
<gene>
    <name evidence="7" type="ORF">K0B96_01060</name>
</gene>
<feature type="domain" description="ABC transporter" evidence="6">
    <location>
        <begin position="13"/>
        <end position="242"/>
    </location>
</feature>
<evidence type="ECO:0000313" key="8">
    <source>
        <dbReference type="Proteomes" id="UP000825051"/>
    </source>
</evidence>
<sequence>MTVTDDASSAPAVEVRGLVKRYDKVEALRGIDLTVQRGERFALLGPNGAGKTTLFSILATLRAPTEGGARVLGLDVVAERDAVRRAMGIVFQEPAIEQRLSGRDNLLLMGLFYGLGSAAAKKRAADILGELGLAEAADRPAKNLSGGQRRKLELARALVTDPKILFLDEATLGLDVDARRGFWAQVSALAAAGRTVFFTTHYMEEAEVADRIALIDAGRIVALDTPRALKARIGGGVIRLKTDDDGRARAWMTEQGLTPEPGGDELMLVHADPAGTLPDLLRHLPVKVLRVEIHEPSLEDVFLKLTGRGFGAAPRAAERAGGKVAGRREVNGGASA</sequence>
<accession>A0A8F9TWD9</accession>
<dbReference type="SMART" id="SM00382">
    <property type="entry name" value="AAA"/>
    <property type="match status" value="1"/>
</dbReference>
<dbReference type="InterPro" id="IPR050763">
    <property type="entry name" value="ABC_transporter_ATP-binding"/>
</dbReference>
<comment type="similarity">
    <text evidence="1">Belongs to the ABC transporter superfamily.</text>
</comment>
<dbReference type="GO" id="GO:0005524">
    <property type="term" value="F:ATP binding"/>
    <property type="evidence" value="ECO:0007669"/>
    <property type="project" value="UniProtKB-KW"/>
</dbReference>
<evidence type="ECO:0000256" key="3">
    <source>
        <dbReference type="ARBA" id="ARBA00022458"/>
    </source>
</evidence>
<keyword evidence="2" id="KW-0813">Transport</keyword>
<evidence type="ECO:0000256" key="5">
    <source>
        <dbReference type="ARBA" id="ARBA00022840"/>
    </source>
</evidence>
<evidence type="ECO:0000313" key="7">
    <source>
        <dbReference type="EMBL" id="QYM79236.1"/>
    </source>
</evidence>
<organism evidence="7 8">
    <name type="scientific">Horticoccus luteus</name>
    <dbReference type="NCBI Taxonomy" id="2862869"/>
    <lineage>
        <taxon>Bacteria</taxon>
        <taxon>Pseudomonadati</taxon>
        <taxon>Verrucomicrobiota</taxon>
        <taxon>Opitutia</taxon>
        <taxon>Opitutales</taxon>
        <taxon>Opitutaceae</taxon>
        <taxon>Horticoccus</taxon>
    </lineage>
</organism>
<dbReference type="Proteomes" id="UP000825051">
    <property type="component" value="Chromosome"/>
</dbReference>
<evidence type="ECO:0000256" key="2">
    <source>
        <dbReference type="ARBA" id="ARBA00022448"/>
    </source>
</evidence>
<dbReference type="Pfam" id="PF13732">
    <property type="entry name" value="DrrA1-3_C"/>
    <property type="match status" value="1"/>
</dbReference>
<dbReference type="AlphaFoldDB" id="A0A8F9TWD9"/>
<dbReference type="Pfam" id="PF00005">
    <property type="entry name" value="ABC_tran"/>
    <property type="match status" value="1"/>
</dbReference>
<dbReference type="GO" id="GO:0016887">
    <property type="term" value="F:ATP hydrolysis activity"/>
    <property type="evidence" value="ECO:0007669"/>
    <property type="project" value="InterPro"/>
</dbReference>
<dbReference type="RefSeq" id="WP_220162845.1">
    <property type="nucleotide sequence ID" value="NZ_CP080507.1"/>
</dbReference>
<evidence type="ECO:0000256" key="1">
    <source>
        <dbReference type="ARBA" id="ARBA00005417"/>
    </source>
</evidence>
<dbReference type="InterPro" id="IPR003439">
    <property type="entry name" value="ABC_transporter-like_ATP-bd"/>
</dbReference>
<dbReference type="PANTHER" id="PTHR42711">
    <property type="entry name" value="ABC TRANSPORTER ATP-BINDING PROTEIN"/>
    <property type="match status" value="1"/>
</dbReference>
<dbReference type="KEGG" id="ole:K0B96_01060"/>
<dbReference type="InterPro" id="IPR025302">
    <property type="entry name" value="DrrA1/2-like_C"/>
</dbReference>
<dbReference type="InterPro" id="IPR003593">
    <property type="entry name" value="AAA+_ATPase"/>
</dbReference>
<dbReference type="InterPro" id="IPR027417">
    <property type="entry name" value="P-loop_NTPase"/>
</dbReference>